<keyword evidence="3 7" id="KW-0547">Nucleotide-binding</keyword>
<feature type="domain" description="Methionyl/Leucyl tRNA synthetase" evidence="9">
    <location>
        <begin position="104"/>
        <end position="475"/>
    </location>
</feature>
<accession>A0ABP0HU94</accession>
<dbReference type="PRINTS" id="PR01041">
    <property type="entry name" value="TRNASYNTHMET"/>
</dbReference>
<evidence type="ECO:0000256" key="1">
    <source>
        <dbReference type="ARBA" id="ARBA00012838"/>
    </source>
</evidence>
<dbReference type="InterPro" id="IPR023457">
    <property type="entry name" value="Met-tRNA_synth_2"/>
</dbReference>
<gene>
    <name evidence="10" type="ORF">SCF082_LOCUS3632</name>
</gene>
<evidence type="ECO:0000256" key="4">
    <source>
        <dbReference type="ARBA" id="ARBA00022840"/>
    </source>
</evidence>
<evidence type="ECO:0000313" key="11">
    <source>
        <dbReference type="Proteomes" id="UP001642464"/>
    </source>
</evidence>
<dbReference type="PANTHER" id="PTHR43326:SF1">
    <property type="entry name" value="METHIONINE--TRNA LIGASE, MITOCHONDRIAL"/>
    <property type="match status" value="1"/>
</dbReference>
<keyword evidence="4 7" id="KW-0067">ATP-binding</keyword>
<dbReference type="SUPFAM" id="SSF52374">
    <property type="entry name" value="Nucleotidylyl transferase"/>
    <property type="match status" value="1"/>
</dbReference>
<sequence>MPCTTHRPTNQRTAGLLHRGRRADLLRLGAVPGMRRLRLSAQRRWFEAGSRRPGRALSQTAAHAGFASAGEGGSAALGAQAGGNGGGGQGGGGPGFDRGSGGKMLVTTPIFYCNGLPHIGHAYSSLLADGLARYWRLAGRQVVLATGTDEHGSKVEEAARAQGFEETISFCDHVSGEFRKQFDALQISYDDFIRTTEERHAEKVEALWRRLHAKGAIVRGSHEGWYCQSDEAFLTDKQVEKTEDGKHVSAESGHAVEWLAESNLLFKLSDLEGEIKAWLESDGRRGPHVVPQSRLHEMLALIEAGGLRDLSVSRPRDRVGWALPVPDDSSQSIYVWLDALTNYLTTAKVPVNPDPMMPVSWKDAGVDHVVHVIGKDILRFHTVYWPGFLIAAGIEPPDQVFVHGHWTVNGTKMSKSLGNVINPADLLKVYEVDAVRYALLRNGGISSDLDFSLQIVHNHRRDDLANTYGNLLTRCVAHKLLPDPVWPGPNAVLDARASPMLAEVAGLPALAEQVSRDFEQLAFARGLESIMRVLASTNAGFTSSEPWVKQKQLRLLEKSADHPGKAEEQLHLRTEFDTSLFWMLETLRVCSILLIPAIPTTAHKALDALGIPFDQRTLDHAQELTASHSVYSVNRPSKKGVPVVLLPRLPFESLQEIEEAIFGSATD</sequence>
<dbReference type="InterPro" id="IPR014729">
    <property type="entry name" value="Rossmann-like_a/b/a_fold"/>
</dbReference>
<evidence type="ECO:0000256" key="2">
    <source>
        <dbReference type="ARBA" id="ARBA00022598"/>
    </source>
</evidence>
<name>A0ABP0HU94_9DINO</name>
<dbReference type="Proteomes" id="UP001642464">
    <property type="component" value="Unassembled WGS sequence"/>
</dbReference>
<dbReference type="CDD" id="cd00814">
    <property type="entry name" value="MetRS_core"/>
    <property type="match status" value="1"/>
</dbReference>
<dbReference type="Gene3D" id="3.40.50.620">
    <property type="entry name" value="HUPs"/>
    <property type="match status" value="1"/>
</dbReference>
<proteinExistence type="inferred from homology"/>
<dbReference type="InterPro" id="IPR009080">
    <property type="entry name" value="tRNAsynth_Ia_anticodon-bd"/>
</dbReference>
<comment type="similarity">
    <text evidence="7">Belongs to the class-I aminoacyl-tRNA synthetase family.</text>
</comment>
<comment type="caution">
    <text evidence="10">The sequence shown here is derived from an EMBL/GenBank/DDBJ whole genome shotgun (WGS) entry which is preliminary data.</text>
</comment>
<keyword evidence="6 7" id="KW-0030">Aminoacyl-tRNA synthetase</keyword>
<dbReference type="NCBIfam" id="TIGR00398">
    <property type="entry name" value="metG"/>
    <property type="match status" value="1"/>
</dbReference>
<keyword evidence="11" id="KW-1185">Reference proteome</keyword>
<dbReference type="InterPro" id="IPR033911">
    <property type="entry name" value="MetRS_core"/>
</dbReference>
<dbReference type="Gene3D" id="2.170.220.10">
    <property type="match status" value="1"/>
</dbReference>
<dbReference type="PANTHER" id="PTHR43326">
    <property type="entry name" value="METHIONYL-TRNA SYNTHETASE"/>
    <property type="match status" value="1"/>
</dbReference>
<evidence type="ECO:0000256" key="8">
    <source>
        <dbReference type="SAM" id="MobiDB-lite"/>
    </source>
</evidence>
<evidence type="ECO:0000259" key="9">
    <source>
        <dbReference type="Pfam" id="PF09334"/>
    </source>
</evidence>
<protein>
    <recommendedName>
        <fullName evidence="1">methionine--tRNA ligase</fullName>
        <ecNumber evidence="1">6.1.1.10</ecNumber>
    </recommendedName>
</protein>
<evidence type="ECO:0000256" key="5">
    <source>
        <dbReference type="ARBA" id="ARBA00022917"/>
    </source>
</evidence>
<reference evidence="10 11" key="1">
    <citation type="submission" date="2024-02" db="EMBL/GenBank/DDBJ databases">
        <authorList>
            <person name="Chen Y."/>
            <person name="Shah S."/>
            <person name="Dougan E. K."/>
            <person name="Thang M."/>
            <person name="Chan C."/>
        </authorList>
    </citation>
    <scope>NUCLEOTIDE SEQUENCE [LARGE SCALE GENOMIC DNA]</scope>
</reference>
<dbReference type="Gene3D" id="1.10.730.10">
    <property type="entry name" value="Isoleucyl-tRNA Synthetase, Domain 1"/>
    <property type="match status" value="1"/>
</dbReference>
<feature type="region of interest" description="Disordered" evidence="8">
    <location>
        <begin position="78"/>
        <end position="99"/>
    </location>
</feature>
<dbReference type="InterPro" id="IPR015413">
    <property type="entry name" value="Methionyl/Leucyl_tRNA_Synth"/>
</dbReference>
<evidence type="ECO:0000256" key="3">
    <source>
        <dbReference type="ARBA" id="ARBA00022741"/>
    </source>
</evidence>
<organism evidence="10 11">
    <name type="scientific">Durusdinium trenchii</name>
    <dbReference type="NCBI Taxonomy" id="1381693"/>
    <lineage>
        <taxon>Eukaryota</taxon>
        <taxon>Sar</taxon>
        <taxon>Alveolata</taxon>
        <taxon>Dinophyceae</taxon>
        <taxon>Suessiales</taxon>
        <taxon>Symbiodiniaceae</taxon>
        <taxon>Durusdinium</taxon>
    </lineage>
</organism>
<dbReference type="Pfam" id="PF09334">
    <property type="entry name" value="tRNA-synt_1g"/>
    <property type="match status" value="1"/>
</dbReference>
<dbReference type="EC" id="6.1.1.10" evidence="1"/>
<keyword evidence="2 7" id="KW-0436">Ligase</keyword>
<evidence type="ECO:0000256" key="6">
    <source>
        <dbReference type="ARBA" id="ARBA00023146"/>
    </source>
</evidence>
<dbReference type="EMBL" id="CAXAMM010001866">
    <property type="protein sequence ID" value="CAK8993735.1"/>
    <property type="molecule type" value="Genomic_DNA"/>
</dbReference>
<dbReference type="SUPFAM" id="SSF47323">
    <property type="entry name" value="Anticodon-binding domain of a subclass of class I aminoacyl-tRNA synthetases"/>
    <property type="match status" value="1"/>
</dbReference>
<evidence type="ECO:0000313" key="10">
    <source>
        <dbReference type="EMBL" id="CAK8993735.1"/>
    </source>
</evidence>
<evidence type="ECO:0000256" key="7">
    <source>
        <dbReference type="RuleBase" id="RU363039"/>
    </source>
</evidence>
<keyword evidence="5 7" id="KW-0648">Protein biosynthesis</keyword>
<dbReference type="InterPro" id="IPR014758">
    <property type="entry name" value="Met-tRNA_synth"/>
</dbReference>